<protein>
    <submittedName>
        <fullName evidence="1">Uncharacterized protein</fullName>
    </submittedName>
</protein>
<name>A0AA39T7B3_ARMTA</name>
<dbReference type="Proteomes" id="UP001175211">
    <property type="component" value="Unassembled WGS sequence"/>
</dbReference>
<evidence type="ECO:0000313" key="2">
    <source>
        <dbReference type="Proteomes" id="UP001175211"/>
    </source>
</evidence>
<dbReference type="GeneID" id="85352625"/>
<proteinExistence type="predicted"/>
<organism evidence="1 2">
    <name type="scientific">Armillaria tabescens</name>
    <name type="common">Ringless honey mushroom</name>
    <name type="synonym">Agaricus tabescens</name>
    <dbReference type="NCBI Taxonomy" id="1929756"/>
    <lineage>
        <taxon>Eukaryota</taxon>
        <taxon>Fungi</taxon>
        <taxon>Dikarya</taxon>
        <taxon>Basidiomycota</taxon>
        <taxon>Agaricomycotina</taxon>
        <taxon>Agaricomycetes</taxon>
        <taxon>Agaricomycetidae</taxon>
        <taxon>Agaricales</taxon>
        <taxon>Marasmiineae</taxon>
        <taxon>Physalacriaceae</taxon>
        <taxon>Desarmillaria</taxon>
    </lineage>
</organism>
<keyword evidence="2" id="KW-1185">Reference proteome</keyword>
<reference evidence="1" key="1">
    <citation type="submission" date="2023-06" db="EMBL/GenBank/DDBJ databases">
        <authorList>
            <consortium name="Lawrence Berkeley National Laboratory"/>
            <person name="Ahrendt S."/>
            <person name="Sahu N."/>
            <person name="Indic B."/>
            <person name="Wong-Bajracharya J."/>
            <person name="Merenyi Z."/>
            <person name="Ke H.-M."/>
            <person name="Monk M."/>
            <person name="Kocsube S."/>
            <person name="Drula E."/>
            <person name="Lipzen A."/>
            <person name="Balint B."/>
            <person name="Henrissat B."/>
            <person name="Andreopoulos B."/>
            <person name="Martin F.M."/>
            <person name="Harder C.B."/>
            <person name="Rigling D."/>
            <person name="Ford K.L."/>
            <person name="Foster G.D."/>
            <person name="Pangilinan J."/>
            <person name="Papanicolaou A."/>
            <person name="Barry K."/>
            <person name="LaButti K."/>
            <person name="Viragh M."/>
            <person name="Koriabine M."/>
            <person name="Yan M."/>
            <person name="Riley R."/>
            <person name="Champramary S."/>
            <person name="Plett K.L."/>
            <person name="Tsai I.J."/>
            <person name="Slot J."/>
            <person name="Sipos G."/>
            <person name="Plett J."/>
            <person name="Nagy L.G."/>
            <person name="Grigoriev I.V."/>
        </authorList>
    </citation>
    <scope>NUCLEOTIDE SEQUENCE</scope>
    <source>
        <strain evidence="1">CCBAS 213</strain>
    </source>
</reference>
<comment type="caution">
    <text evidence="1">The sequence shown here is derived from an EMBL/GenBank/DDBJ whole genome shotgun (WGS) entry which is preliminary data.</text>
</comment>
<accession>A0AA39T7B3</accession>
<evidence type="ECO:0000313" key="1">
    <source>
        <dbReference type="EMBL" id="KAK0469466.1"/>
    </source>
</evidence>
<dbReference type="EMBL" id="JAUEPS010000001">
    <property type="protein sequence ID" value="KAK0469466.1"/>
    <property type="molecule type" value="Genomic_DNA"/>
</dbReference>
<dbReference type="AlphaFoldDB" id="A0AA39T7B3"/>
<gene>
    <name evidence="1" type="ORF">EV420DRAFT_1472693</name>
</gene>
<dbReference type="RefSeq" id="XP_060339259.1">
    <property type="nucleotide sequence ID" value="XM_060469077.1"/>
</dbReference>
<sequence>MQGGYIILKGSKYVEEQDDERSEDIMFLYYHLCAVYNNKTPPDFVDFWSNYLLPIVSRATKAELNQMQEDNAGNIWESMVAASMGELSLFTEKKIRRATMSHWLMFAEVRTILGPSTTHLSTLCYPWLYMLQHGEKDIRVGTLEILHEGRQWDNVSTIFAFADTPKERRIIHPKIREAVWMFQVIPISVRLTLLSLDREWSRGAAPIKKVPLLLPIELNTFSSIVIAAKEGRSSILAVGTWESSLMFFDTSRKLGRGYEGTIEMDPGIIFDMKWNTMDTLLAVASGDYQCSIQILDPEVCAT</sequence>